<dbReference type="PANTHER" id="PTHR38372:SF2">
    <property type="entry name" value="DENTIN SIALOPHOSPHOPROTEIN-LIKE PROTEIN"/>
    <property type="match status" value="1"/>
</dbReference>
<feature type="region of interest" description="Disordered" evidence="2">
    <location>
        <begin position="212"/>
        <end position="252"/>
    </location>
</feature>
<feature type="region of interest" description="Disordered" evidence="2">
    <location>
        <begin position="383"/>
        <end position="424"/>
    </location>
</feature>
<evidence type="ECO:0000256" key="2">
    <source>
        <dbReference type="SAM" id="MobiDB-lite"/>
    </source>
</evidence>
<sequence length="797" mass="87539">MFRPSFKVGRGGRRGGVPKSLSALRQSPRASLPTGGRLPLSGSPRIRNPDSGSPQLSHVEENFSLVPGKNPFAFGMMIRLTPGLVEEIRRAEARGETAKIKFHANPKNASDNLINVGSKEFHFTWSKEFGDLCDIYEEKKSDKDGNGLLVESGCAWRKLNMQRILDESTTNHVKMLSVEADRKYKARKAIVLDHDIPSIKGQIKQVTAVDATSKQRMGIERKEPPYKRRKVDPLHAAPSGGPRKSACNPGLPVKSKTVEKEGRAFSQDAVNISKSDTIMENADPAGQLSKEVTVGPQSGITSNPSGLAPNRPGNQILGSTPSDLQGLLINILRKNPKGMSIKALEKELGCGIPLSGKNILTKIATYQAPGRYVLKPRSEFEVSKGSTPGSGRFVSFSEDRPNQEQAHDRNFNETPVIEPNSPREANILVQVNPAIPREFDASMNVDIKQRSPNLLGGKKSFDHIDGNANDSSSSGSDSEDSSSDSESSSRSPSRSRGKSSVGSGCSSSDSGTSNQEGSDEDVDIMSTDDEVLKHKAQELISTFPVTRGCCQPVIPQDSNRHNLGKPSQPTISKNTLECQDDPVVPVQKGIQYQLKHLPEGECNGISQICKEVDVIKCTRIGTQEIDSRGSLLPQPLKECKTQAAGTAINMSGVQKAVSIDCGNGLKQKVSFSYENSRSYSKYEKDAPELKEPIKDLLQYREYAQEFADKYDSYRSINQILEKYRDEFERLGKEVNFVKGRDLEGYKYAAAQLRDSFSLYGSKHKRLKKIFVVLHAELTHLKKMMTEFVQKHSKGSSG</sequence>
<reference evidence="4 5" key="1">
    <citation type="journal article" date="2023" name="Hortic Res">
        <title>Pangenome of water caltrop reveals structural variations and asymmetric subgenome divergence after allopolyploidization.</title>
        <authorList>
            <person name="Zhang X."/>
            <person name="Chen Y."/>
            <person name="Wang L."/>
            <person name="Yuan Y."/>
            <person name="Fang M."/>
            <person name="Shi L."/>
            <person name="Lu R."/>
            <person name="Comes H.P."/>
            <person name="Ma Y."/>
            <person name="Chen Y."/>
            <person name="Huang G."/>
            <person name="Zhou Y."/>
            <person name="Zheng Z."/>
            <person name="Qiu Y."/>
        </authorList>
    </citation>
    <scope>NUCLEOTIDE SEQUENCE [LARGE SCALE GENOMIC DNA]</scope>
    <source>
        <tissue evidence="4">Roots</tissue>
    </source>
</reference>
<dbReference type="Proteomes" id="UP001345219">
    <property type="component" value="Chromosome 5"/>
</dbReference>
<dbReference type="PROSITE" id="PS51980">
    <property type="entry name" value="OCEL"/>
    <property type="match status" value="1"/>
</dbReference>
<dbReference type="InterPro" id="IPR010844">
    <property type="entry name" value="Occludin_ELL"/>
</dbReference>
<feature type="region of interest" description="Disordered" evidence="2">
    <location>
        <begin position="454"/>
        <end position="521"/>
    </location>
</feature>
<dbReference type="Gene3D" id="6.10.140.340">
    <property type="match status" value="1"/>
</dbReference>
<keyword evidence="5" id="KW-1185">Reference proteome</keyword>
<dbReference type="SUPFAM" id="SSF144292">
    <property type="entry name" value="occludin/ELL-like"/>
    <property type="match status" value="1"/>
</dbReference>
<feature type="compositionally biased region" description="Basic and acidic residues" evidence="2">
    <location>
        <begin position="217"/>
        <end position="226"/>
    </location>
</feature>
<feature type="region of interest" description="Disordered" evidence="2">
    <location>
        <begin position="1"/>
        <end position="56"/>
    </location>
</feature>
<dbReference type="Pfam" id="PF07303">
    <property type="entry name" value="Occludin_ELL"/>
    <property type="match status" value="1"/>
</dbReference>
<accession>A0AAN7KA89</accession>
<feature type="domain" description="OCEL" evidence="3">
    <location>
        <begin position="684"/>
        <end position="792"/>
    </location>
</feature>
<gene>
    <name evidence="4" type="ORF">SAY87_005671</name>
</gene>
<protein>
    <recommendedName>
        <fullName evidence="3">OCEL domain-containing protein</fullName>
    </recommendedName>
</protein>
<feature type="compositionally biased region" description="Low complexity" evidence="2">
    <location>
        <begin position="484"/>
        <end position="513"/>
    </location>
</feature>
<comment type="caution">
    <text evidence="4">The sequence shown here is derived from an EMBL/GenBank/DDBJ whole genome shotgun (WGS) entry which is preliminary data.</text>
</comment>
<feature type="coiled-coil region" evidence="1">
    <location>
        <begin position="713"/>
        <end position="740"/>
    </location>
</feature>
<evidence type="ECO:0000313" key="5">
    <source>
        <dbReference type="Proteomes" id="UP001345219"/>
    </source>
</evidence>
<evidence type="ECO:0000256" key="1">
    <source>
        <dbReference type="SAM" id="Coils"/>
    </source>
</evidence>
<dbReference type="AlphaFoldDB" id="A0AAN7KA89"/>
<keyword evidence="1" id="KW-0175">Coiled coil</keyword>
<feature type="compositionally biased region" description="Basic and acidic residues" evidence="2">
    <location>
        <begin position="397"/>
        <end position="411"/>
    </location>
</feature>
<organism evidence="4 5">
    <name type="scientific">Trapa incisa</name>
    <dbReference type="NCBI Taxonomy" id="236973"/>
    <lineage>
        <taxon>Eukaryota</taxon>
        <taxon>Viridiplantae</taxon>
        <taxon>Streptophyta</taxon>
        <taxon>Embryophyta</taxon>
        <taxon>Tracheophyta</taxon>
        <taxon>Spermatophyta</taxon>
        <taxon>Magnoliopsida</taxon>
        <taxon>eudicotyledons</taxon>
        <taxon>Gunneridae</taxon>
        <taxon>Pentapetalae</taxon>
        <taxon>rosids</taxon>
        <taxon>malvids</taxon>
        <taxon>Myrtales</taxon>
        <taxon>Lythraceae</taxon>
        <taxon>Trapa</taxon>
    </lineage>
</organism>
<evidence type="ECO:0000313" key="4">
    <source>
        <dbReference type="EMBL" id="KAK4760778.1"/>
    </source>
</evidence>
<dbReference type="PANTHER" id="PTHR38372">
    <property type="entry name" value="DENTIN SIALOPHOSPHOPROTEIN-LIKE PROTEIN"/>
    <property type="match status" value="1"/>
</dbReference>
<name>A0AAN7KA89_9MYRT</name>
<dbReference type="EMBL" id="JAXIOK010000010">
    <property type="protein sequence ID" value="KAK4760778.1"/>
    <property type="molecule type" value="Genomic_DNA"/>
</dbReference>
<proteinExistence type="predicted"/>
<evidence type="ECO:0000259" key="3">
    <source>
        <dbReference type="PROSITE" id="PS51980"/>
    </source>
</evidence>